<dbReference type="Pfam" id="PF13175">
    <property type="entry name" value="AAA_15"/>
    <property type="match status" value="1"/>
</dbReference>
<evidence type="ECO:0008006" key="5">
    <source>
        <dbReference type="Google" id="ProtNLM"/>
    </source>
</evidence>
<evidence type="ECO:0000259" key="2">
    <source>
        <dbReference type="Pfam" id="PF13304"/>
    </source>
</evidence>
<dbReference type="RefSeq" id="WP_124819699.1">
    <property type="nucleotide sequence ID" value="NZ_QDGB01000242.1"/>
</dbReference>
<sequence>MQYTSVSIKNFRSIADSGEIPLGSVTLLVGRNNSGKSTIVRALYLSQDGAPQEESDVRVGSSEFEIDLKVGEWNRLSRIMGDGPIDPGSTVRLLGRGREQVRARLIQGDKTQPARLAGNVEPNNAIYPVLATRRLPRYEEQVRRDSAITVSPTDSNLVSRVMALATSEIPEARAFRTACRDVLGVNLNILTSEHGQQRLGVQIDRFNEIPLSAMGAGITSALNLLLSLSSSQNKLFLIEEPENDLHPHALKALLDLVVSSAHINQFVISTHSSIVLAKLGAVPGAVVVHSKSDGKVPPISTYDVINSPAARLSVMQDLGYELADLDLGEGWLIFEESSAERLAREFLIPWFAPRLLRLRTLAASGTSRLEPIMQDYLELFLFAHLEPMYRGRAWVIADGDESGVSVIEKLKLKFSGWPADRFINFDRANFELYYPYLFKEDADRALLETDKRKRREAKRLLLNKVLTWIAEDELAAREAFSQSAGEVIDKLQAIEEALLSLGRVPGGVDSP</sequence>
<protein>
    <recommendedName>
        <fullName evidence="5">ATPase AAA-type core domain-containing protein</fullName>
    </recommendedName>
</protein>
<evidence type="ECO:0000313" key="3">
    <source>
        <dbReference type="EMBL" id="RQX16778.1"/>
    </source>
</evidence>
<dbReference type="PANTHER" id="PTHR43581">
    <property type="entry name" value="ATP/GTP PHOSPHATASE"/>
    <property type="match status" value="1"/>
</dbReference>
<dbReference type="EMBL" id="QDGB01000242">
    <property type="protein sequence ID" value="RQX16778.1"/>
    <property type="molecule type" value="Genomic_DNA"/>
</dbReference>
<dbReference type="InterPro" id="IPR027417">
    <property type="entry name" value="P-loop_NTPase"/>
</dbReference>
<gene>
    <name evidence="3" type="ORF">DDE19_13750</name>
</gene>
<feature type="domain" description="ATPase AAA-type core" evidence="2">
    <location>
        <begin position="207"/>
        <end position="276"/>
    </location>
</feature>
<dbReference type="SUPFAM" id="SSF52540">
    <property type="entry name" value="P-loop containing nucleoside triphosphate hydrolases"/>
    <property type="match status" value="1"/>
</dbReference>
<dbReference type="InterPro" id="IPR051396">
    <property type="entry name" value="Bact_Antivir_Def_Nuclease"/>
</dbReference>
<dbReference type="Gene3D" id="3.40.50.300">
    <property type="entry name" value="P-loop containing nucleotide triphosphate hydrolases"/>
    <property type="match status" value="2"/>
</dbReference>
<comment type="caution">
    <text evidence="3">The sequence shown here is derived from an EMBL/GenBank/DDBJ whole genome shotgun (WGS) entry which is preliminary data.</text>
</comment>
<dbReference type="GO" id="GO:0016887">
    <property type="term" value="F:ATP hydrolysis activity"/>
    <property type="evidence" value="ECO:0007669"/>
    <property type="project" value="InterPro"/>
</dbReference>
<dbReference type="PANTHER" id="PTHR43581:SF4">
    <property type="entry name" value="ATP_GTP PHOSPHATASE"/>
    <property type="match status" value="1"/>
</dbReference>
<accession>A0A3N9XUI5</accession>
<organism evidence="3 4">
    <name type="scientific">Micromonospora ureilytica</name>
    <dbReference type="NCBI Taxonomy" id="709868"/>
    <lineage>
        <taxon>Bacteria</taxon>
        <taxon>Bacillati</taxon>
        <taxon>Actinomycetota</taxon>
        <taxon>Actinomycetes</taxon>
        <taxon>Micromonosporales</taxon>
        <taxon>Micromonosporaceae</taxon>
        <taxon>Micromonospora</taxon>
    </lineage>
</organism>
<dbReference type="InterPro" id="IPR041685">
    <property type="entry name" value="AAA_GajA/Old/RecF-like"/>
</dbReference>
<evidence type="ECO:0000313" key="4">
    <source>
        <dbReference type="Proteomes" id="UP000278981"/>
    </source>
</evidence>
<dbReference type="Pfam" id="PF13304">
    <property type="entry name" value="AAA_21"/>
    <property type="match status" value="1"/>
</dbReference>
<dbReference type="AlphaFoldDB" id="A0A3N9XUI5"/>
<reference evidence="3 4" key="1">
    <citation type="submission" date="2018-04" db="EMBL/GenBank/DDBJ databases">
        <title>Micromonosporas from Atacama Desert.</title>
        <authorList>
            <person name="Carro L."/>
            <person name="Klenk H.-P."/>
            <person name="Goodfellow M."/>
        </authorList>
    </citation>
    <scope>NUCLEOTIDE SEQUENCE [LARGE SCALE GENOMIC DNA]</scope>
    <source>
        <strain evidence="3 4">LB19</strain>
    </source>
</reference>
<name>A0A3N9XUI5_9ACTN</name>
<feature type="domain" description="Endonuclease GajA/Old nuclease/RecF-like AAA" evidence="1">
    <location>
        <begin position="1"/>
        <end position="45"/>
    </location>
</feature>
<dbReference type="InterPro" id="IPR003959">
    <property type="entry name" value="ATPase_AAA_core"/>
</dbReference>
<evidence type="ECO:0000259" key="1">
    <source>
        <dbReference type="Pfam" id="PF13175"/>
    </source>
</evidence>
<dbReference type="Proteomes" id="UP000278981">
    <property type="component" value="Unassembled WGS sequence"/>
</dbReference>
<dbReference type="OrthoDB" id="3237462at2"/>
<dbReference type="GO" id="GO:0005524">
    <property type="term" value="F:ATP binding"/>
    <property type="evidence" value="ECO:0007669"/>
    <property type="project" value="InterPro"/>
</dbReference>
<proteinExistence type="predicted"/>